<feature type="region of interest" description="Disordered" evidence="1">
    <location>
        <begin position="563"/>
        <end position="600"/>
    </location>
</feature>
<dbReference type="Proteomes" id="UP001497392">
    <property type="component" value="Unassembled WGS sequence"/>
</dbReference>
<feature type="compositionally biased region" description="Polar residues" evidence="1">
    <location>
        <begin position="267"/>
        <end position="284"/>
    </location>
</feature>
<evidence type="ECO:0000256" key="1">
    <source>
        <dbReference type="SAM" id="MobiDB-lite"/>
    </source>
</evidence>
<keyword evidence="3" id="KW-1185">Reference proteome</keyword>
<comment type="caution">
    <text evidence="2">The sequence shown here is derived from an EMBL/GenBank/DDBJ whole genome shotgun (WGS) entry which is preliminary data.</text>
</comment>
<feature type="compositionally biased region" description="Polar residues" evidence="1">
    <location>
        <begin position="646"/>
        <end position="657"/>
    </location>
</feature>
<sequence>MGVKDQEPVVGREKEIQRYLQRMERVLTQAERMHSSTHVQPARRRHSLSNSQESLKAIIGSAPNDASLPSSPDAPLASRGHTFPPQNPDGAVLAQDSGQSGKPSASPQRQPRRKLLGTDPRDLMRQTAHDSGGLLDTSATLADWIMRSTSSSAGASQRESDEAAELTAEVAASPAGVAYSSLVLESLSEWALKPDNPGSNKNAPGPFPRQRSPVSFPVALSESASISRATSSPLRPPRVSHAGRPSASLTKTAASACATSDTEDTADSGSPRDQQESSGDSKLQPSWKPLLKGEGPANRQQTAKPATFGSNESAIASAARPEHRRSPGKPGASSQDPSPRSHGENRVRAESGSPGIAISGDVQPAAAYSAKPRRGLSDAIELDARRQACAGRSESAAEPQQVPALQKLKLRVRSRHRSSSQGTDLPMAFQDLQLTDGQLLPAAHTAVQVATASAQDAPAKGIDSCTQDGERSAAGRARSATAGMEAVPAEEQLVFRASRTLPRSPLRGTSQPSAQVPLITSPIRPAKADTASKCDTPPHTVGSPAGHAQLECTPRPLMPAGTTGMGVGGARADLSPSQRCSSSTPSPQQQPESPPGSGVLAVNSLVIPAVRKAQRSGTAEESAIFTPSHKLARSPRRQPDPLMTLQKDSGGQLSPCSFPQDLEAEDLPETPRMRTAARTPPDADTHTSIEEVDSPANREENIAAVQQRRASTGAGDETQAAGLPMLDSDQPTQAGHAEQQEAASEISPRYAGAALSRLPRPPRATSPRPASKRPQSGGASKLPSAPAGPFTAQSRQPTKGSASHSRKAAQRADQALSGCAAQPVLASRRPEETQRSHFEVPLAANISPGRRRNVGDTAPFAAKGRSPKESMPNTAVSGFALISEERTPDKDRRRSSARGAGTDSASPVRRPKTSPAAADAEEGRLSGHLRVVQSLSGSPPEKPAMKRRLSLGAPQRIRSPAQPALEAPGSYGTITSAAKSGSAEAARTKGAESPTRPRLQGSHVPERSAQVPSRLQGAAAGARKSRTRASAGRDTVLSAVGKLPIDVIMGSMHGALMD</sequence>
<feature type="compositionally biased region" description="Low complexity" evidence="1">
    <location>
        <begin position="474"/>
        <end position="483"/>
    </location>
</feature>
<feature type="compositionally biased region" description="Low complexity" evidence="1">
    <location>
        <begin position="765"/>
        <end position="774"/>
    </location>
</feature>
<feature type="compositionally biased region" description="Polar residues" evidence="1">
    <location>
        <begin position="791"/>
        <end position="803"/>
    </location>
</feature>
<proteinExistence type="predicted"/>
<feature type="region of interest" description="Disordered" evidence="1">
    <location>
        <begin position="194"/>
        <end position="213"/>
    </location>
</feature>
<feature type="region of interest" description="Disordered" evidence="1">
    <location>
        <begin position="453"/>
        <end position="485"/>
    </location>
</feature>
<feature type="region of interest" description="Disordered" evidence="1">
    <location>
        <begin position="613"/>
        <end position="1033"/>
    </location>
</feature>
<reference evidence="2 3" key="1">
    <citation type="submission" date="2024-06" db="EMBL/GenBank/DDBJ databases">
        <authorList>
            <person name="Kraege A."/>
            <person name="Thomma B."/>
        </authorList>
    </citation>
    <scope>NUCLEOTIDE SEQUENCE [LARGE SCALE GENOMIC DNA]</scope>
</reference>
<organism evidence="2 3">
    <name type="scientific">Coccomyxa viridis</name>
    <dbReference type="NCBI Taxonomy" id="1274662"/>
    <lineage>
        <taxon>Eukaryota</taxon>
        <taxon>Viridiplantae</taxon>
        <taxon>Chlorophyta</taxon>
        <taxon>core chlorophytes</taxon>
        <taxon>Trebouxiophyceae</taxon>
        <taxon>Trebouxiophyceae incertae sedis</taxon>
        <taxon>Coccomyxaceae</taxon>
        <taxon>Coccomyxa</taxon>
    </lineage>
</organism>
<feature type="compositionally biased region" description="Polar residues" evidence="1">
    <location>
        <begin position="96"/>
        <end position="109"/>
    </location>
</feature>
<feature type="compositionally biased region" description="Low complexity" evidence="1">
    <location>
        <begin position="575"/>
        <end position="597"/>
    </location>
</feature>
<feature type="compositionally biased region" description="Low complexity" evidence="1">
    <location>
        <begin position="61"/>
        <end position="78"/>
    </location>
</feature>
<accession>A0ABP1FT85</accession>
<gene>
    <name evidence="2" type="primary">g5581</name>
    <name evidence="2" type="ORF">VP750_LOCUS4778</name>
</gene>
<feature type="compositionally biased region" description="Polar residues" evidence="1">
    <location>
        <begin position="298"/>
        <end position="314"/>
    </location>
</feature>
<feature type="compositionally biased region" description="Basic and acidic residues" evidence="1">
    <location>
        <begin position="339"/>
        <end position="349"/>
    </location>
</feature>
<feature type="region of interest" description="Disordered" evidence="1">
    <location>
        <begin position="528"/>
        <end position="549"/>
    </location>
</feature>
<protein>
    <submittedName>
        <fullName evidence="2">G5581 protein</fullName>
    </submittedName>
</protein>
<feature type="region of interest" description="Disordered" evidence="1">
    <location>
        <begin position="224"/>
        <end position="361"/>
    </location>
</feature>
<evidence type="ECO:0000313" key="2">
    <source>
        <dbReference type="EMBL" id="CAL5223119.1"/>
    </source>
</evidence>
<evidence type="ECO:0000313" key="3">
    <source>
        <dbReference type="Proteomes" id="UP001497392"/>
    </source>
</evidence>
<feature type="region of interest" description="Disordered" evidence="1">
    <location>
        <begin position="30"/>
        <end position="134"/>
    </location>
</feature>
<feature type="compositionally biased region" description="Polar residues" evidence="1">
    <location>
        <begin position="247"/>
        <end position="260"/>
    </location>
</feature>
<dbReference type="EMBL" id="CAXHTA020000008">
    <property type="protein sequence ID" value="CAL5223119.1"/>
    <property type="molecule type" value="Genomic_DNA"/>
</dbReference>
<feature type="compositionally biased region" description="Basic and acidic residues" evidence="1">
    <location>
        <begin position="828"/>
        <end position="838"/>
    </location>
</feature>
<feature type="compositionally biased region" description="Basic and acidic residues" evidence="1">
    <location>
        <begin position="119"/>
        <end position="128"/>
    </location>
</feature>
<name>A0ABP1FT85_9CHLO</name>
<feature type="compositionally biased region" description="Basic and acidic residues" evidence="1">
    <location>
        <begin position="883"/>
        <end position="894"/>
    </location>
</feature>